<evidence type="ECO:0000313" key="2">
    <source>
        <dbReference type="EMBL" id="TKA95766.1"/>
    </source>
</evidence>
<proteinExistence type="predicted"/>
<dbReference type="Proteomes" id="UP000306340">
    <property type="component" value="Unassembled WGS sequence"/>
</dbReference>
<name>A0A2W7RL73_9RHOB</name>
<dbReference type="Proteomes" id="UP000249538">
    <property type="component" value="Unassembled WGS sequence"/>
</dbReference>
<comment type="caution">
    <text evidence="1">The sequence shown here is derived from an EMBL/GenBank/DDBJ whole genome shotgun (WGS) entry which is preliminary data.</text>
</comment>
<dbReference type="AlphaFoldDB" id="A0A2W7RL73"/>
<reference evidence="2 4" key="2">
    <citation type="submission" date="2019-04" db="EMBL/GenBank/DDBJ databases">
        <title>Crypto-aerobic microbial life in anoxic (sulfidic) marine sediments.</title>
        <authorList>
            <person name="Bhattacharya S."/>
            <person name="Roy C."/>
            <person name="Mondal N."/>
            <person name="Sarkar J."/>
            <person name="Mandal S."/>
            <person name="Rameez M.J."/>
            <person name="Ghosh W."/>
        </authorList>
    </citation>
    <scope>NUCLEOTIDE SEQUENCE [LARGE SCALE GENOMIC DNA]</scope>
    <source>
        <strain evidence="2 4">SBBC</strain>
    </source>
</reference>
<sequence length="63" mass="6955">MPTVTAVTRCAEGETRTTMEITPVQACFLPNEPGRVYVTDAGDPDSARELSRDELIMELARLE</sequence>
<evidence type="ECO:0000313" key="1">
    <source>
        <dbReference type="EMBL" id="PZX56317.1"/>
    </source>
</evidence>
<dbReference type="EMBL" id="QKZS01000003">
    <property type="protein sequence ID" value="PZX56317.1"/>
    <property type="molecule type" value="Genomic_DNA"/>
</dbReference>
<dbReference type="EMBL" id="SWAU01000151">
    <property type="protein sequence ID" value="TKA95766.1"/>
    <property type="molecule type" value="Genomic_DNA"/>
</dbReference>
<protein>
    <submittedName>
        <fullName evidence="1">Uncharacterized protein</fullName>
    </submittedName>
</protein>
<evidence type="ECO:0000313" key="4">
    <source>
        <dbReference type="Proteomes" id="UP000306340"/>
    </source>
</evidence>
<organism evidence="1 3">
    <name type="scientific">Cereibacter changlensis</name>
    <dbReference type="NCBI Taxonomy" id="402884"/>
    <lineage>
        <taxon>Bacteria</taxon>
        <taxon>Pseudomonadati</taxon>
        <taxon>Pseudomonadota</taxon>
        <taxon>Alphaproteobacteria</taxon>
        <taxon>Rhodobacterales</taxon>
        <taxon>Paracoccaceae</taxon>
        <taxon>Cereibacter</taxon>
    </lineage>
</organism>
<dbReference type="RefSeq" id="WP_136793328.1">
    <property type="nucleotide sequence ID" value="NZ_QKZS01000003.1"/>
</dbReference>
<gene>
    <name evidence="2" type="ORF">FAZ78_15090</name>
    <name evidence="1" type="ORF">LX76_01346</name>
</gene>
<accession>A0A2W7RL73</accession>
<evidence type="ECO:0000313" key="3">
    <source>
        <dbReference type="Proteomes" id="UP000249538"/>
    </source>
</evidence>
<reference evidence="1 3" key="1">
    <citation type="submission" date="2018-06" db="EMBL/GenBank/DDBJ databases">
        <title>Genomic Encyclopedia of Archaeal and Bacterial Type Strains, Phase II (KMG-II): from individual species to whole genera.</title>
        <authorList>
            <person name="Goeker M."/>
        </authorList>
    </citation>
    <scope>NUCLEOTIDE SEQUENCE [LARGE SCALE GENOMIC DNA]</scope>
    <source>
        <strain evidence="1 3">DSM 18774</strain>
    </source>
</reference>